<evidence type="ECO:0000256" key="1">
    <source>
        <dbReference type="SAM" id="MobiDB-lite"/>
    </source>
</evidence>
<reference evidence="2" key="2">
    <citation type="submission" date="2020-09" db="EMBL/GenBank/DDBJ databases">
        <authorList>
            <person name="Sun Q."/>
            <person name="Zhou Y."/>
        </authorList>
    </citation>
    <scope>NUCLEOTIDE SEQUENCE</scope>
    <source>
        <strain evidence="2">CGMCC 4.7110</strain>
    </source>
</reference>
<organism evidence="2 3">
    <name type="scientific">Streptomyces fuscichromogenes</name>
    <dbReference type="NCBI Taxonomy" id="1324013"/>
    <lineage>
        <taxon>Bacteria</taxon>
        <taxon>Bacillati</taxon>
        <taxon>Actinomycetota</taxon>
        <taxon>Actinomycetes</taxon>
        <taxon>Kitasatosporales</taxon>
        <taxon>Streptomycetaceae</taxon>
        <taxon>Streptomyces</taxon>
    </lineage>
</organism>
<dbReference type="AlphaFoldDB" id="A0A917UFN4"/>
<sequence length="77" mass="8196">MTGTPPFDPAAGARGFGSQTSVTPELAARIAHFSPLGRRREAGVGRCHADGATGRVGRLEARQLDARRLDARRLTRA</sequence>
<dbReference type="Proteomes" id="UP000653411">
    <property type="component" value="Unassembled WGS sequence"/>
</dbReference>
<dbReference type="RefSeq" id="WP_189260495.1">
    <property type="nucleotide sequence ID" value="NZ_BMML01000001.1"/>
</dbReference>
<accession>A0A917UFN4</accession>
<gene>
    <name evidence="2" type="ORF">GCM10011578_001000</name>
</gene>
<evidence type="ECO:0000313" key="2">
    <source>
        <dbReference type="EMBL" id="GGM86001.1"/>
    </source>
</evidence>
<dbReference type="EMBL" id="BMML01000001">
    <property type="protein sequence ID" value="GGM86001.1"/>
    <property type="molecule type" value="Genomic_DNA"/>
</dbReference>
<protein>
    <submittedName>
        <fullName evidence="2">Uncharacterized protein</fullName>
    </submittedName>
</protein>
<reference evidence="2" key="1">
    <citation type="journal article" date="2014" name="Int. J. Syst. Evol. Microbiol.">
        <title>Complete genome sequence of Corynebacterium casei LMG S-19264T (=DSM 44701T), isolated from a smear-ripened cheese.</title>
        <authorList>
            <consortium name="US DOE Joint Genome Institute (JGI-PGF)"/>
            <person name="Walter F."/>
            <person name="Albersmeier A."/>
            <person name="Kalinowski J."/>
            <person name="Ruckert C."/>
        </authorList>
    </citation>
    <scope>NUCLEOTIDE SEQUENCE</scope>
    <source>
        <strain evidence="2">CGMCC 4.7110</strain>
    </source>
</reference>
<feature type="region of interest" description="Disordered" evidence="1">
    <location>
        <begin position="1"/>
        <end position="20"/>
    </location>
</feature>
<proteinExistence type="predicted"/>
<name>A0A917UFN4_9ACTN</name>
<evidence type="ECO:0000313" key="3">
    <source>
        <dbReference type="Proteomes" id="UP000653411"/>
    </source>
</evidence>
<comment type="caution">
    <text evidence="2">The sequence shown here is derived from an EMBL/GenBank/DDBJ whole genome shotgun (WGS) entry which is preliminary data.</text>
</comment>
<keyword evidence="3" id="KW-1185">Reference proteome</keyword>